<dbReference type="OrthoDB" id="2555114at2759"/>
<feature type="transmembrane region" description="Helical" evidence="2">
    <location>
        <begin position="284"/>
        <end position="301"/>
    </location>
</feature>
<dbReference type="eggNOG" id="ENOG502TMBQ">
    <property type="taxonomic scope" value="Eukaryota"/>
</dbReference>
<evidence type="ECO:0000256" key="2">
    <source>
        <dbReference type="SAM" id="Phobius"/>
    </source>
</evidence>
<organism evidence="3 4">
    <name type="scientific">Kalmanozyma brasiliensis (strain GHG001)</name>
    <name type="common">Yeast</name>
    <name type="synonym">Pseudozyma brasiliensis</name>
    <dbReference type="NCBI Taxonomy" id="1365824"/>
    <lineage>
        <taxon>Eukaryota</taxon>
        <taxon>Fungi</taxon>
        <taxon>Dikarya</taxon>
        <taxon>Basidiomycota</taxon>
        <taxon>Ustilaginomycotina</taxon>
        <taxon>Ustilaginomycetes</taxon>
        <taxon>Ustilaginales</taxon>
        <taxon>Ustilaginaceae</taxon>
        <taxon>Kalmanozyma</taxon>
    </lineage>
</organism>
<feature type="region of interest" description="Disordered" evidence="1">
    <location>
        <begin position="476"/>
        <end position="519"/>
    </location>
</feature>
<feature type="transmembrane region" description="Helical" evidence="2">
    <location>
        <begin position="99"/>
        <end position="117"/>
    </location>
</feature>
<proteinExistence type="predicted"/>
<evidence type="ECO:0000313" key="4">
    <source>
        <dbReference type="Proteomes" id="UP000019377"/>
    </source>
</evidence>
<dbReference type="Proteomes" id="UP000019377">
    <property type="component" value="Unassembled WGS sequence"/>
</dbReference>
<feature type="transmembrane region" description="Helical" evidence="2">
    <location>
        <begin position="58"/>
        <end position="78"/>
    </location>
</feature>
<gene>
    <name evidence="3" type="ORF">PSEUBRA_SCAF13g02021</name>
</gene>
<protein>
    <recommendedName>
        <fullName evidence="5">Dik6, novel virulence factor</fullName>
    </recommendedName>
</protein>
<keyword evidence="4" id="KW-1185">Reference proteome</keyword>
<keyword evidence="2" id="KW-0472">Membrane</keyword>
<feature type="compositionally biased region" description="Polar residues" evidence="1">
    <location>
        <begin position="489"/>
        <end position="511"/>
    </location>
</feature>
<feature type="transmembrane region" description="Helical" evidence="2">
    <location>
        <begin position="406"/>
        <end position="429"/>
    </location>
</feature>
<accession>V5EZ07</accession>
<dbReference type="RefSeq" id="XP_016294072.1">
    <property type="nucleotide sequence ID" value="XM_016434677.1"/>
</dbReference>
<dbReference type="EMBL" id="KI545855">
    <property type="protein sequence ID" value="EST09083.1"/>
    <property type="molecule type" value="Genomic_DNA"/>
</dbReference>
<keyword evidence="2" id="KW-0812">Transmembrane</keyword>
<feature type="transmembrane region" description="Helical" evidence="2">
    <location>
        <begin position="361"/>
        <end position="385"/>
    </location>
</feature>
<sequence>MFDVTKPDLDAIPRPLSLLRPFEPNNMVFLHRGQTRLELINALSLSINGPMSHSVRSFLLVGEVECLITFVVVAFLLYKKQSLGKLWIITRRNSVHGTFYVANAVFVLVLGVALYLIAWNTTALVSVCYSSTLVSSFAWLWVVPLPWLPLIVCAYISIHGFAAGCSPLSPLSSMNRGTLGSRLKWYHFPVTKSPLIANASLILPCVLLSTTTIVLAAIGSHHYHSSERFAHRVLSAEVLRQLRDYYAGRSGSLTDPDVLASDELIWTARIVAAKYMEVLRFMDISLAVFAACAIALLFPVYCYGPPNVVSLVDHACSLYPDPIPISCTTCPRKVWFLFTKGKPTSEHSTTHLSLSSWKMTILAALYVFTLCSCVPLYAYIPIYVVRDQFPHRVLAGDIRNTLNGAMIALNIATITSCTFFAGFCTVATLDPVFRAAIGLNIIRRQIPIEIDVVRTQFDQSEHVTISYHKRMGNFLNPRYSRPDREKRSSLATVPSISSTMDTMSRSNTGSTTKKDKSVLMPDSPRYAVSIVVTTDVETEDAALPIHPHAANGDAKESGSSPA</sequence>
<dbReference type="HOGENOM" id="CLU_026517_0_0_1"/>
<dbReference type="GeneID" id="27417284"/>
<keyword evidence="2" id="KW-1133">Transmembrane helix</keyword>
<name>V5EZ07_KALBG</name>
<reference evidence="4" key="1">
    <citation type="journal article" date="2013" name="Genome Announc.">
        <title>Draft genome sequence of Pseudozyma brasiliensis sp. nov. strain GHG001, a high producer of endo-1,4-xylanase isolated from an insect pest of sugarcane.</title>
        <authorList>
            <person name="Oliveira J.V.D.C."/>
            <person name="dos Santos R.A.C."/>
            <person name="Borges T.A."/>
            <person name="Riano-Pachon D.M."/>
            <person name="Goldman G.H."/>
        </authorList>
    </citation>
    <scope>NUCLEOTIDE SEQUENCE [LARGE SCALE GENOMIC DNA]</scope>
    <source>
        <strain evidence="4">GHG001</strain>
    </source>
</reference>
<dbReference type="AlphaFoldDB" id="V5EZ07"/>
<evidence type="ECO:0000313" key="3">
    <source>
        <dbReference type="EMBL" id="EST09083.1"/>
    </source>
</evidence>
<evidence type="ECO:0000256" key="1">
    <source>
        <dbReference type="SAM" id="MobiDB-lite"/>
    </source>
</evidence>
<evidence type="ECO:0008006" key="5">
    <source>
        <dbReference type="Google" id="ProtNLM"/>
    </source>
</evidence>
<feature type="region of interest" description="Disordered" evidence="1">
    <location>
        <begin position="542"/>
        <end position="562"/>
    </location>
</feature>